<sequence>MDQIEDIFRSIVEAVGKSVTITKTRSDGATDVVDGVSINYIYGSAQYVKDVLDVRGKGKQGMPVKLPLIALQTPNVITVDSADYQYKTKINLVIACSSRKDWSNEKRMETSFKRVLLPIYEKLIDVLLSDPRFDWGYGGLDFVPHTMSKNFDYGRYGALTPSGQEVSEPIDAIDIRSLEIKVNNQSCLR</sequence>
<evidence type="ECO:0000313" key="1">
    <source>
        <dbReference type="EMBL" id="MSS16196.1"/>
    </source>
</evidence>
<dbReference type="AlphaFoldDB" id="A0A6L5XB11"/>
<evidence type="ECO:0000313" key="2">
    <source>
        <dbReference type="Proteomes" id="UP000483362"/>
    </source>
</evidence>
<gene>
    <name evidence="1" type="ORF">FYJ29_00175</name>
</gene>
<dbReference type="Proteomes" id="UP000483362">
    <property type="component" value="Unassembled WGS sequence"/>
</dbReference>
<organism evidence="1 2">
    <name type="scientific">Sodaliphilus pleomorphus</name>
    <dbReference type="NCBI Taxonomy" id="2606626"/>
    <lineage>
        <taxon>Bacteria</taxon>
        <taxon>Pseudomonadati</taxon>
        <taxon>Bacteroidota</taxon>
        <taxon>Bacteroidia</taxon>
        <taxon>Bacteroidales</taxon>
        <taxon>Muribaculaceae</taxon>
        <taxon>Sodaliphilus</taxon>
    </lineage>
</organism>
<comment type="caution">
    <text evidence="1">The sequence shown here is derived from an EMBL/GenBank/DDBJ whole genome shotgun (WGS) entry which is preliminary data.</text>
</comment>
<dbReference type="RefSeq" id="WP_154328019.1">
    <property type="nucleotide sequence ID" value="NZ_CP045696.1"/>
</dbReference>
<dbReference type="EMBL" id="VULT01000001">
    <property type="protein sequence ID" value="MSS16196.1"/>
    <property type="molecule type" value="Genomic_DNA"/>
</dbReference>
<name>A0A6L5XB11_9BACT</name>
<reference evidence="1 2" key="1">
    <citation type="submission" date="2019-08" db="EMBL/GenBank/DDBJ databases">
        <title>In-depth cultivation of the pig gut microbiome towards novel bacterial diversity and tailored functional studies.</title>
        <authorList>
            <person name="Wylensek D."/>
            <person name="Hitch T.C.A."/>
            <person name="Clavel T."/>
        </authorList>
    </citation>
    <scope>NUCLEOTIDE SEQUENCE [LARGE SCALE GENOMIC DNA]</scope>
    <source>
        <strain evidence="1 2">Oil-RF-744-WCA-WT-10</strain>
    </source>
</reference>
<protein>
    <submittedName>
        <fullName evidence="1">Uncharacterized protein</fullName>
    </submittedName>
</protein>
<accession>A0A6L5XB11</accession>
<proteinExistence type="predicted"/>
<keyword evidence="2" id="KW-1185">Reference proteome</keyword>